<feature type="transmembrane region" description="Helical" evidence="2">
    <location>
        <begin position="182"/>
        <end position="203"/>
    </location>
</feature>
<evidence type="ECO:0000256" key="2">
    <source>
        <dbReference type="SAM" id="Phobius"/>
    </source>
</evidence>
<protein>
    <submittedName>
        <fullName evidence="3">Membrane protein</fullName>
    </submittedName>
</protein>
<keyword evidence="2" id="KW-0812">Transmembrane</keyword>
<feature type="transmembrane region" description="Helical" evidence="2">
    <location>
        <begin position="85"/>
        <end position="104"/>
    </location>
</feature>
<dbReference type="InterPro" id="IPR021941">
    <property type="entry name" value="DUF3556_TM"/>
</dbReference>
<feature type="transmembrane region" description="Helical" evidence="2">
    <location>
        <begin position="290"/>
        <end position="310"/>
    </location>
</feature>
<dbReference type="RefSeq" id="WP_058623849.1">
    <property type="nucleotide sequence ID" value="NZ_LDRT01000058.1"/>
</dbReference>
<dbReference type="PATRIC" id="fig|2033.6.peg.3022"/>
<name>A0A147EWW1_MICTE</name>
<feature type="transmembrane region" description="Helical" evidence="2">
    <location>
        <begin position="316"/>
        <end position="341"/>
    </location>
</feature>
<dbReference type="Pfam" id="PF12077">
    <property type="entry name" value="DUF3556"/>
    <property type="match status" value="1"/>
</dbReference>
<keyword evidence="2" id="KW-1133">Transmembrane helix</keyword>
<feature type="transmembrane region" description="Helical" evidence="2">
    <location>
        <begin position="374"/>
        <end position="393"/>
    </location>
</feature>
<dbReference type="Proteomes" id="UP000075025">
    <property type="component" value="Unassembled WGS sequence"/>
</dbReference>
<feature type="compositionally biased region" description="Low complexity" evidence="1">
    <location>
        <begin position="589"/>
        <end position="598"/>
    </location>
</feature>
<reference evidence="3 4" key="1">
    <citation type="journal article" date="2016" name="Front. Microbiol.">
        <title>Genomic Resource of Rice Seed Associated Bacteria.</title>
        <authorList>
            <person name="Midha S."/>
            <person name="Bansal K."/>
            <person name="Sharma S."/>
            <person name="Kumar N."/>
            <person name="Patil P.P."/>
            <person name="Chaudhry V."/>
            <person name="Patil P.B."/>
        </authorList>
    </citation>
    <scope>NUCLEOTIDE SEQUENCE [LARGE SCALE GENOMIC DNA]</scope>
    <source>
        <strain evidence="3 4">NS220</strain>
    </source>
</reference>
<feature type="compositionally biased region" description="Basic residues" evidence="1">
    <location>
        <begin position="599"/>
        <end position="609"/>
    </location>
</feature>
<feature type="region of interest" description="Disordered" evidence="1">
    <location>
        <begin position="586"/>
        <end position="609"/>
    </location>
</feature>
<feature type="transmembrane region" description="Helical" evidence="2">
    <location>
        <begin position="148"/>
        <end position="176"/>
    </location>
</feature>
<keyword evidence="2" id="KW-0472">Membrane</keyword>
<feature type="transmembrane region" description="Helical" evidence="2">
    <location>
        <begin position="348"/>
        <end position="368"/>
    </location>
</feature>
<evidence type="ECO:0000256" key="1">
    <source>
        <dbReference type="SAM" id="MobiDB-lite"/>
    </source>
</evidence>
<dbReference type="EMBL" id="LDRT01000058">
    <property type="protein sequence ID" value="KTR94246.1"/>
    <property type="molecule type" value="Genomic_DNA"/>
</dbReference>
<feature type="transmembrane region" description="Helical" evidence="2">
    <location>
        <begin position="215"/>
        <end position="238"/>
    </location>
</feature>
<evidence type="ECO:0000313" key="3">
    <source>
        <dbReference type="EMBL" id="KTR94246.1"/>
    </source>
</evidence>
<evidence type="ECO:0000313" key="4">
    <source>
        <dbReference type="Proteomes" id="UP000075025"/>
    </source>
</evidence>
<feature type="transmembrane region" description="Helical" evidence="2">
    <location>
        <begin position="47"/>
        <end position="73"/>
    </location>
</feature>
<dbReference type="AlphaFoldDB" id="A0A147EWW1"/>
<proteinExistence type="predicted"/>
<organism evidence="3 4">
    <name type="scientific">Microbacterium testaceum</name>
    <name type="common">Aureobacterium testaceum</name>
    <name type="synonym">Brevibacterium testaceum</name>
    <dbReference type="NCBI Taxonomy" id="2033"/>
    <lineage>
        <taxon>Bacteria</taxon>
        <taxon>Bacillati</taxon>
        <taxon>Actinomycetota</taxon>
        <taxon>Actinomycetes</taxon>
        <taxon>Micrococcales</taxon>
        <taxon>Microbacteriaceae</taxon>
        <taxon>Microbacterium</taxon>
    </lineage>
</organism>
<accession>A0A147EWW1</accession>
<sequence>MGFKTAEFPPVDTSTFLHQPLRERIKALTLHWVEYGFGSPRMIAATYLVKIAVLWLLIGSIVITATSGVGWFWQVDQWWNQPIVYQKAIIWTMLLEAIGLAGSWGPTAGKFKPMTGGIQFWARPGTIRLRPWAWVPGTAGDTRTVFDVVVYLGFLAALATALVLPGTVTPALAAALPENTSGLVQTTPVIVAIALLVIVGVRDKTIAVASRIEQYLPALVFFSVLSFVDMIIALKLLIVAVWVCAGISKFGRHFVNVIPPMLSNTPFWPPRWLKRALYRDFPRDVRPSKLAHFMAHAMGTTVEIAVPLVLLFSQNFWVTLAAVVLIVGFHLFIFSTFPLAVPLEWNTLFCYAAVFLFLGFPARSGYAVTDFSNGWLLAGIVAALLFFPALGNLRPDKVSFLPSMRQYAGNWASALWTFTPGAEKKLDAVIRPTWNQVDQLVQLGYAPEIAEITMQQTLAWRSMHSQGRGLFSVLYRVLPDIETRTIREGEFACNSVIGFNFGDGHLHDESLIRALQSRCHFAPGEFVVVWVESQAIHADFQEYKVIDAARGVIERGRWRVADAVAAQPWLADGPIPLERSWRADAKAPTTDVTNSVRTVSRRRGERVSK</sequence>
<dbReference type="OrthoDB" id="3520547at2"/>
<comment type="caution">
    <text evidence="3">The sequence shown here is derived from an EMBL/GenBank/DDBJ whole genome shotgun (WGS) entry which is preliminary data.</text>
</comment>
<gene>
    <name evidence="3" type="ORF">NS220_09615</name>
</gene>